<feature type="transmembrane region" description="Helical" evidence="1">
    <location>
        <begin position="33"/>
        <end position="51"/>
    </location>
</feature>
<dbReference type="Proteomes" id="UP000837803">
    <property type="component" value="Unassembled WGS sequence"/>
</dbReference>
<comment type="caution">
    <text evidence="2">The sequence shown here is derived from an EMBL/GenBank/DDBJ whole genome shotgun (WGS) entry which is preliminary data.</text>
</comment>
<evidence type="ECO:0000313" key="3">
    <source>
        <dbReference type="Proteomes" id="UP000837803"/>
    </source>
</evidence>
<reference evidence="2" key="1">
    <citation type="submission" date="2021-12" db="EMBL/GenBank/DDBJ databases">
        <authorList>
            <person name="Rodrigo-Torres L."/>
            <person name="Arahal R. D."/>
            <person name="Lucena T."/>
        </authorList>
    </citation>
    <scope>NUCLEOTIDE SEQUENCE</scope>
    <source>
        <strain evidence="2">CECT 8419</strain>
    </source>
</reference>
<keyword evidence="1" id="KW-0812">Transmembrane</keyword>
<evidence type="ECO:0008006" key="4">
    <source>
        <dbReference type="Google" id="ProtNLM"/>
    </source>
</evidence>
<dbReference type="EMBL" id="CAKLPZ010000001">
    <property type="protein sequence ID" value="CAH0999790.1"/>
    <property type="molecule type" value="Genomic_DNA"/>
</dbReference>
<feature type="transmembrane region" description="Helical" evidence="1">
    <location>
        <begin position="152"/>
        <end position="171"/>
    </location>
</feature>
<keyword evidence="1" id="KW-1133">Transmembrane helix</keyword>
<feature type="transmembrane region" description="Helical" evidence="1">
    <location>
        <begin position="63"/>
        <end position="89"/>
    </location>
</feature>
<dbReference type="RefSeq" id="WP_238750003.1">
    <property type="nucleotide sequence ID" value="NZ_CAKLPZ010000001.1"/>
</dbReference>
<protein>
    <recommendedName>
        <fullName evidence="4">Rod shape-determining protein MreD</fullName>
    </recommendedName>
</protein>
<sequence>MTLAAFFSNFLRFVLLLLAQVFVLNQIAWGWGGRAYLFVFGYPLFVALLPLRTPRPLVIGLSFLLGLSIDFFSETLGLHAGALTATAYARPLILRSLRPRDGYNIKARPSIADLGTGWMAQYLTLLLLVHLLVFFLLQTFSILFAGEIAIKTALSLPASLLTTGIFVLLFSSKT</sequence>
<organism evidence="2 3">
    <name type="scientific">Neolewinella maritima</name>
    <dbReference type="NCBI Taxonomy" id="1383882"/>
    <lineage>
        <taxon>Bacteria</taxon>
        <taxon>Pseudomonadati</taxon>
        <taxon>Bacteroidota</taxon>
        <taxon>Saprospiria</taxon>
        <taxon>Saprospirales</taxon>
        <taxon>Lewinellaceae</taxon>
        <taxon>Neolewinella</taxon>
    </lineage>
</organism>
<keyword evidence="3" id="KW-1185">Reference proteome</keyword>
<accession>A0ABN8F4V3</accession>
<evidence type="ECO:0000313" key="2">
    <source>
        <dbReference type="EMBL" id="CAH0999790.1"/>
    </source>
</evidence>
<gene>
    <name evidence="2" type="ORF">LEM8419_01090</name>
</gene>
<name>A0ABN8F4V3_9BACT</name>
<proteinExistence type="predicted"/>
<feature type="transmembrane region" description="Helical" evidence="1">
    <location>
        <begin position="122"/>
        <end position="145"/>
    </location>
</feature>
<keyword evidence="1" id="KW-0472">Membrane</keyword>
<evidence type="ECO:0000256" key="1">
    <source>
        <dbReference type="SAM" id="Phobius"/>
    </source>
</evidence>